<evidence type="ECO:0000313" key="6">
    <source>
        <dbReference type="Proteomes" id="UP000005206"/>
    </source>
</evidence>
<evidence type="ECO:0000256" key="1">
    <source>
        <dbReference type="ARBA" id="ARBA00022737"/>
    </source>
</evidence>
<dbReference type="KEGG" id="nhe:NECHADRAFT_83084"/>
<dbReference type="HOGENOM" id="CLU_366827_0_0_1"/>
<feature type="domain" description="Nephrocystin 3-like N-terminal" evidence="4">
    <location>
        <begin position="485"/>
        <end position="670"/>
    </location>
</feature>
<dbReference type="PANTHER" id="PTHR40619:SF3">
    <property type="entry name" value="FUNGAL STAND N-TERMINAL GOODBYE DOMAIN-CONTAINING PROTEIN"/>
    <property type="match status" value="1"/>
</dbReference>
<dbReference type="InParanoid" id="C7ZBB0"/>
<keyword evidence="1" id="KW-0677">Repeat</keyword>
<feature type="region of interest" description="Disordered" evidence="3">
    <location>
        <begin position="1"/>
        <end position="23"/>
    </location>
</feature>
<accession>C7ZBB0</accession>
<dbReference type="eggNOG" id="ENOG502SHWH">
    <property type="taxonomic scope" value="Eukaryota"/>
</dbReference>
<dbReference type="OrthoDB" id="5419927at2759"/>
<protein>
    <recommendedName>
        <fullName evidence="4">Nephrocystin 3-like N-terminal domain-containing protein</fullName>
    </recommendedName>
</protein>
<keyword evidence="2" id="KW-0175">Coiled coil</keyword>
<evidence type="ECO:0000313" key="5">
    <source>
        <dbReference type="EMBL" id="EEU38813.1"/>
    </source>
</evidence>
<evidence type="ECO:0000259" key="4">
    <source>
        <dbReference type="Pfam" id="PF24883"/>
    </source>
</evidence>
<dbReference type="VEuPathDB" id="FungiDB:NECHADRAFT_83084"/>
<sequence length="717" mass="81590">MPVGHKEAVRPSPPHFIQFDKSPEPGLKVVTSTASYPPHSHPLIVHSRSQESKFHQKTHSTLSEGMTERNLPVTLREQMNDDQEIFIFHEWFQDYSSKMGTPSVALQFYDKDTSRFVQTLENPTLRAAIQRYKETQPKTDFWDTFNPDSCSWDQVVAELEDTTKFYRAKADGNLIRRSFRSQGVSRNMVPLLESIPQDNGLGVLKGGLLVIFNAVKRRADTCEKIFESFEHIPSCIVNAEQLRQIYPRDESLFSAVSNLYSQLVKAIPLLIDVLLRRSSGSSEYIMKRQATRSFFAHGVTEIKKFGKSVFGDSSAEVDGILKPVKNAEDMVKQCRLRLDTRGIAMNTMGMVESYQCLQEMHVELHSHKELSEQRLATIEEKLDALRADYKETHSHIGQSVQWVEDFKNMMYSFGQETLRSQRLSLEAGSYRAVTPSRLTMLDVMEAICNETERAAPLQDLALVLRKYHEFSSQGLSRANYLMAISKFQSWLMSPESGMLLVDGHCGDQSIGKIAPTSVFCSGLVEALSGPLHNPSLSSLPQQPQLVLHFFAGQHTNPNAGLCGPHGLMRSLIDQLLLQWPDHEPLDLTFLEREFSARKTPDDFETRFLCYIFEQLVCRLSFSSPLCCVVDGVSHFETNLWGWADDFTMIIDSFLTCMHECLGSVKFLLVSPERSTRVRYRIPEEFHVDLRAGNFHPRSPGQSLVVDITEMKSTWRTY</sequence>
<dbReference type="AlphaFoldDB" id="C7ZBB0"/>
<keyword evidence="6" id="KW-1185">Reference proteome</keyword>
<dbReference type="PANTHER" id="PTHR40619">
    <property type="entry name" value="FUNGAL STAND N-TERMINAL GOODBYE DOMAIN-CONTAINING PROTEIN"/>
    <property type="match status" value="1"/>
</dbReference>
<dbReference type="Pfam" id="PF24883">
    <property type="entry name" value="NPHP3_N"/>
    <property type="match status" value="1"/>
</dbReference>
<dbReference type="GeneID" id="9670820"/>
<dbReference type="RefSeq" id="XP_003044526.1">
    <property type="nucleotide sequence ID" value="XM_003044480.1"/>
</dbReference>
<gene>
    <name evidence="5" type="ORF">NECHADRAFT_83084</name>
</gene>
<feature type="coiled-coil region" evidence="2">
    <location>
        <begin position="368"/>
        <end position="395"/>
    </location>
</feature>
<proteinExistence type="predicted"/>
<organism evidence="5 6">
    <name type="scientific">Fusarium vanettenii (strain ATCC MYA-4622 / CBS 123669 / FGSC 9596 / NRRL 45880 / 77-13-4)</name>
    <name type="common">Fusarium solani subsp. pisi</name>
    <dbReference type="NCBI Taxonomy" id="660122"/>
    <lineage>
        <taxon>Eukaryota</taxon>
        <taxon>Fungi</taxon>
        <taxon>Dikarya</taxon>
        <taxon>Ascomycota</taxon>
        <taxon>Pezizomycotina</taxon>
        <taxon>Sordariomycetes</taxon>
        <taxon>Hypocreomycetidae</taxon>
        <taxon>Hypocreales</taxon>
        <taxon>Nectriaceae</taxon>
        <taxon>Fusarium</taxon>
        <taxon>Fusarium solani species complex</taxon>
        <taxon>Fusarium vanettenii</taxon>
    </lineage>
</organism>
<name>C7ZBB0_FUSV7</name>
<dbReference type="EMBL" id="GG698914">
    <property type="protein sequence ID" value="EEU38813.1"/>
    <property type="molecule type" value="Genomic_DNA"/>
</dbReference>
<reference evidence="5 6" key="1">
    <citation type="journal article" date="2009" name="PLoS Genet.">
        <title>The genome of Nectria haematococca: contribution of supernumerary chromosomes to gene expansion.</title>
        <authorList>
            <person name="Coleman J.J."/>
            <person name="Rounsley S.D."/>
            <person name="Rodriguez-Carres M."/>
            <person name="Kuo A."/>
            <person name="Wasmann C.C."/>
            <person name="Grimwood J."/>
            <person name="Schmutz J."/>
            <person name="Taga M."/>
            <person name="White G.J."/>
            <person name="Zhou S."/>
            <person name="Schwartz D.C."/>
            <person name="Freitag M."/>
            <person name="Ma L.J."/>
            <person name="Danchin E.G."/>
            <person name="Henrissat B."/>
            <person name="Coutinho P.M."/>
            <person name="Nelson D.R."/>
            <person name="Straney D."/>
            <person name="Napoli C.A."/>
            <person name="Barker B.M."/>
            <person name="Gribskov M."/>
            <person name="Rep M."/>
            <person name="Kroken S."/>
            <person name="Molnar I."/>
            <person name="Rensing C."/>
            <person name="Kennell J.C."/>
            <person name="Zamora J."/>
            <person name="Farman M.L."/>
            <person name="Selker E.U."/>
            <person name="Salamov A."/>
            <person name="Shapiro H."/>
            <person name="Pangilinan J."/>
            <person name="Lindquist E."/>
            <person name="Lamers C."/>
            <person name="Grigoriev I.V."/>
            <person name="Geiser D.M."/>
            <person name="Covert S.F."/>
            <person name="Temporini E."/>
            <person name="Vanetten H.D."/>
        </authorList>
    </citation>
    <scope>NUCLEOTIDE SEQUENCE [LARGE SCALE GENOMIC DNA]</scope>
    <source>
        <strain evidence="6">ATCC MYA-4622 / CBS 123669 / FGSC 9596 / NRRL 45880 / 77-13-4</strain>
    </source>
</reference>
<dbReference type="InterPro" id="IPR056884">
    <property type="entry name" value="NPHP3-like_N"/>
</dbReference>
<dbReference type="Proteomes" id="UP000005206">
    <property type="component" value="Chromosome 7"/>
</dbReference>
<dbReference type="OMA" id="KAEDNRF"/>
<evidence type="ECO:0000256" key="2">
    <source>
        <dbReference type="SAM" id="Coils"/>
    </source>
</evidence>
<evidence type="ECO:0000256" key="3">
    <source>
        <dbReference type="SAM" id="MobiDB-lite"/>
    </source>
</evidence>